<evidence type="ECO:0000259" key="3">
    <source>
        <dbReference type="SMART" id="SM00062"/>
    </source>
</evidence>
<dbReference type="SMART" id="SM00062">
    <property type="entry name" value="PBPb"/>
    <property type="match status" value="1"/>
</dbReference>
<dbReference type="PANTHER" id="PTHR35936">
    <property type="entry name" value="MEMBRANE-BOUND LYTIC MUREIN TRANSGLYCOSYLASE F"/>
    <property type="match status" value="1"/>
</dbReference>
<protein>
    <submittedName>
        <fullName evidence="4">ABC transporter substrate-binding protein</fullName>
    </submittedName>
</protein>
<dbReference type="InterPro" id="IPR001638">
    <property type="entry name" value="Solute-binding_3/MltF_N"/>
</dbReference>
<name>A0ABP9ECC9_9ACTN</name>
<evidence type="ECO:0000256" key="1">
    <source>
        <dbReference type="ARBA" id="ARBA00022729"/>
    </source>
</evidence>
<keyword evidence="5" id="KW-1185">Reference proteome</keyword>
<dbReference type="PANTHER" id="PTHR35936:SF17">
    <property type="entry name" value="ARGININE-BINDING EXTRACELLULAR PROTEIN ARTP"/>
    <property type="match status" value="1"/>
</dbReference>
<dbReference type="EMBL" id="BAABIS010000001">
    <property type="protein sequence ID" value="GAA4875237.1"/>
    <property type="molecule type" value="Genomic_DNA"/>
</dbReference>
<proteinExistence type="predicted"/>
<organism evidence="4 5">
    <name type="scientific">Kitasatospora terrestris</name>
    <dbReference type="NCBI Taxonomy" id="258051"/>
    <lineage>
        <taxon>Bacteria</taxon>
        <taxon>Bacillati</taxon>
        <taxon>Actinomycetota</taxon>
        <taxon>Actinomycetes</taxon>
        <taxon>Kitasatosporales</taxon>
        <taxon>Streptomycetaceae</taxon>
        <taxon>Kitasatospora</taxon>
    </lineage>
</organism>
<evidence type="ECO:0000313" key="4">
    <source>
        <dbReference type="EMBL" id="GAA4875237.1"/>
    </source>
</evidence>
<sequence>MSSRHRTNVTVSGAVVGALLLSACGIAGAGQASLHDQLPEAVRKAGAIRVGASFTAAPVVFRTPDGRPDGLDPDLAAALEKVLGVRFDFQDVGPFANVLPGLLGGKYDIAMSGVTDTREREQGVDKEGKQVNEGLDFVDYFMAGIGIVVREGNPGTITRIDDLCGHTVAVKKGTTHDDLAGRQVKACEHGSKPLKVIQTNSDNDAVEAVKSGQADAYVTDFPKAAYSAQTVGGGKALDIGGNQLQPRPYGIAVRKGDRDLRDVLVKAMNQLVMDGTYDQILAKRALTAGAIQNSVVNGAI</sequence>
<dbReference type="CDD" id="cd01004">
    <property type="entry name" value="PBP2_MidA_like"/>
    <property type="match status" value="1"/>
</dbReference>
<dbReference type="SUPFAM" id="SSF53850">
    <property type="entry name" value="Periplasmic binding protein-like II"/>
    <property type="match status" value="1"/>
</dbReference>
<accession>A0ABP9ECC9</accession>
<keyword evidence="1 2" id="KW-0732">Signal</keyword>
<dbReference type="Proteomes" id="UP001501752">
    <property type="component" value="Unassembled WGS sequence"/>
</dbReference>
<reference evidence="5" key="1">
    <citation type="journal article" date="2019" name="Int. J. Syst. Evol. Microbiol.">
        <title>The Global Catalogue of Microorganisms (GCM) 10K type strain sequencing project: providing services to taxonomists for standard genome sequencing and annotation.</title>
        <authorList>
            <consortium name="The Broad Institute Genomics Platform"/>
            <consortium name="The Broad Institute Genome Sequencing Center for Infectious Disease"/>
            <person name="Wu L."/>
            <person name="Ma J."/>
        </authorList>
    </citation>
    <scope>NUCLEOTIDE SEQUENCE [LARGE SCALE GENOMIC DNA]</scope>
    <source>
        <strain evidence="5">JCM 13006</strain>
    </source>
</reference>
<dbReference type="Gene3D" id="3.40.190.10">
    <property type="entry name" value="Periplasmic binding protein-like II"/>
    <property type="match status" value="2"/>
</dbReference>
<feature type="signal peptide" evidence="2">
    <location>
        <begin position="1"/>
        <end position="29"/>
    </location>
</feature>
<gene>
    <name evidence="4" type="ORF">GCM10023235_63130</name>
</gene>
<dbReference type="Pfam" id="PF00497">
    <property type="entry name" value="SBP_bac_3"/>
    <property type="match status" value="1"/>
</dbReference>
<feature type="chain" id="PRO_5046890000" evidence="2">
    <location>
        <begin position="30"/>
        <end position="300"/>
    </location>
</feature>
<dbReference type="RefSeq" id="WP_345700300.1">
    <property type="nucleotide sequence ID" value="NZ_BAABIS010000001.1"/>
</dbReference>
<dbReference type="PROSITE" id="PS51257">
    <property type="entry name" value="PROKAR_LIPOPROTEIN"/>
    <property type="match status" value="1"/>
</dbReference>
<evidence type="ECO:0000313" key="5">
    <source>
        <dbReference type="Proteomes" id="UP001501752"/>
    </source>
</evidence>
<evidence type="ECO:0000256" key="2">
    <source>
        <dbReference type="SAM" id="SignalP"/>
    </source>
</evidence>
<comment type="caution">
    <text evidence="4">The sequence shown here is derived from an EMBL/GenBank/DDBJ whole genome shotgun (WGS) entry which is preliminary data.</text>
</comment>
<feature type="domain" description="Solute-binding protein family 3/N-terminal" evidence="3">
    <location>
        <begin position="47"/>
        <end position="289"/>
    </location>
</feature>